<reference evidence="3" key="1">
    <citation type="submission" date="2020-02" db="EMBL/GenBank/DDBJ databases">
        <authorList>
            <person name="Meier V. D."/>
        </authorList>
    </citation>
    <scope>NUCLEOTIDE SEQUENCE</scope>
    <source>
        <strain evidence="3">AVDCRST_MAG20</strain>
    </source>
</reference>
<feature type="transmembrane region" description="Helical" evidence="2">
    <location>
        <begin position="303"/>
        <end position="324"/>
    </location>
</feature>
<gene>
    <name evidence="3" type="ORF">AVDCRST_MAG20-1909</name>
</gene>
<feature type="transmembrane region" description="Helical" evidence="2">
    <location>
        <begin position="161"/>
        <end position="178"/>
    </location>
</feature>
<feature type="region of interest" description="Disordered" evidence="1">
    <location>
        <begin position="325"/>
        <end position="346"/>
    </location>
</feature>
<feature type="transmembrane region" description="Helical" evidence="2">
    <location>
        <begin position="233"/>
        <end position="252"/>
    </location>
</feature>
<keyword evidence="2" id="KW-1133">Transmembrane helix</keyword>
<feature type="transmembrane region" description="Helical" evidence="2">
    <location>
        <begin position="16"/>
        <end position="34"/>
    </location>
</feature>
<feature type="region of interest" description="Disordered" evidence="1">
    <location>
        <begin position="579"/>
        <end position="607"/>
    </location>
</feature>
<keyword evidence="2" id="KW-0812">Transmembrane</keyword>
<keyword evidence="2" id="KW-0472">Membrane</keyword>
<organism evidence="3">
    <name type="scientific">uncultured Acidimicrobiales bacterium</name>
    <dbReference type="NCBI Taxonomy" id="310071"/>
    <lineage>
        <taxon>Bacteria</taxon>
        <taxon>Bacillati</taxon>
        <taxon>Actinomycetota</taxon>
        <taxon>Acidimicrobiia</taxon>
        <taxon>Acidimicrobiales</taxon>
        <taxon>environmental samples</taxon>
    </lineage>
</organism>
<evidence type="ECO:0000256" key="1">
    <source>
        <dbReference type="SAM" id="MobiDB-lite"/>
    </source>
</evidence>
<dbReference type="AlphaFoldDB" id="A0A6J4IAA4"/>
<evidence type="ECO:0000313" key="3">
    <source>
        <dbReference type="EMBL" id="CAA9244602.1"/>
    </source>
</evidence>
<proteinExistence type="predicted"/>
<evidence type="ECO:0008006" key="4">
    <source>
        <dbReference type="Google" id="ProtNLM"/>
    </source>
</evidence>
<feature type="transmembrane region" description="Helical" evidence="2">
    <location>
        <begin position="138"/>
        <end position="154"/>
    </location>
</feature>
<evidence type="ECO:0000256" key="2">
    <source>
        <dbReference type="SAM" id="Phobius"/>
    </source>
</evidence>
<protein>
    <recommendedName>
        <fullName evidence="4">Glycosyltransferase RgtA/B/C/D-like domain-containing protein</fullName>
    </recommendedName>
</protein>
<feature type="transmembrane region" description="Helical" evidence="2">
    <location>
        <begin position="84"/>
        <end position="104"/>
    </location>
</feature>
<feature type="transmembrane region" description="Helical" evidence="2">
    <location>
        <begin position="111"/>
        <end position="132"/>
    </location>
</feature>
<accession>A0A6J4IAA4</accession>
<sequence length="607" mass="63756">MPQNDAAAAAGRRDRLVLLVGGLLLAVLTGLQVLPAPDRWATHVNPNDGDPVLITWILEHQARSLLDDPGELYRGNIFFPEPAAIAWSDNLTLLVPAYLVAWLLSGRSSVLAYNVVTFLAFAGGSLAVLLLARRLLDSAAAAVVAAVAFTLSMVRRSAIGHTQLAGFLFMPLALVLLMDVLDRRRLRSAVLAGACVAGLWYTATYFFVLAVVALPAFVVAWAVAHRTELDRRLAGLLGTTVLTTALLVAPSLPPYLDLQGRSTFERGDDELLTIGPESFPQPPSLLYRASGGDDGSGEGTDGFVGLTVVALAGIALVAAAGGVVGSRRGRSASGGEGRQQHRPADRRRRYAVPLGLACVVGALLAVGPDQGLLSVPYRQLRPLVPGLESARVLSRFWILPALGLALLAGRGLERLPALRPRPALGGLVVGLLVAELFVRPGSAEVDIGDEVLAVNEALDDLDPGAVTELPVPALPHYPYVLAVRQLRSLEDGLPRVEGYSGDAPPGLAEYLQATSTFPSPEAFTALRQAGVRHVVLHGADAPCASRYGPDELGLLVAAAERSPEVASVEEVGSSAIVSLVPEPAGGPLSDLPATTPPPRTDRPCPRK</sequence>
<dbReference type="EMBL" id="CADCSY010000086">
    <property type="protein sequence ID" value="CAA9244602.1"/>
    <property type="molecule type" value="Genomic_DNA"/>
</dbReference>
<name>A0A6J4IAA4_9ACTN</name>
<feature type="transmembrane region" description="Helical" evidence="2">
    <location>
        <begin position="198"/>
        <end position="221"/>
    </location>
</feature>
<feature type="transmembrane region" description="Helical" evidence="2">
    <location>
        <begin position="350"/>
        <end position="367"/>
    </location>
</feature>